<reference evidence="1" key="1">
    <citation type="submission" date="2021-02" db="EMBL/GenBank/DDBJ databases">
        <title>Skermanella TT6 skin isolate.</title>
        <authorList>
            <person name="Lee K."/>
            <person name="Ganzorig M."/>
        </authorList>
    </citation>
    <scope>NUCLEOTIDE SEQUENCE</scope>
    <source>
        <strain evidence="1">TT6</strain>
    </source>
</reference>
<name>A0ABX7BB53_9PROT</name>
<dbReference type="RefSeq" id="WP_201079278.1">
    <property type="nucleotide sequence ID" value="NZ_CP067420.1"/>
</dbReference>
<keyword evidence="2" id="KW-1185">Reference proteome</keyword>
<organism evidence="1 2">
    <name type="scientific">Skermanella cutis</name>
    <dbReference type="NCBI Taxonomy" id="2775420"/>
    <lineage>
        <taxon>Bacteria</taxon>
        <taxon>Pseudomonadati</taxon>
        <taxon>Pseudomonadota</taxon>
        <taxon>Alphaproteobacteria</taxon>
        <taxon>Rhodospirillales</taxon>
        <taxon>Azospirillaceae</taxon>
        <taxon>Skermanella</taxon>
    </lineage>
</organism>
<evidence type="ECO:0000313" key="2">
    <source>
        <dbReference type="Proteomes" id="UP000595197"/>
    </source>
</evidence>
<dbReference type="Proteomes" id="UP000595197">
    <property type="component" value="Chromosome"/>
</dbReference>
<sequence length="140" mass="15591">MTKNGLSNSGEPDDRRPGSMIMGTARIIDFQRAAAARTGRSGERRSPRTDGLGVLQARIGSLRHQVDLLSVHLGLMQCRLELMSFSIQETTDFCADCHEAMAMTDIDAMERARDDLRDRLGERAALWRNPADFRFDAPPA</sequence>
<dbReference type="EMBL" id="CP067420">
    <property type="protein sequence ID" value="QQP91407.1"/>
    <property type="molecule type" value="Genomic_DNA"/>
</dbReference>
<accession>A0ABX7BB53</accession>
<protein>
    <submittedName>
        <fullName evidence="1">Uncharacterized protein</fullName>
    </submittedName>
</protein>
<evidence type="ECO:0000313" key="1">
    <source>
        <dbReference type="EMBL" id="QQP91407.1"/>
    </source>
</evidence>
<proteinExistence type="predicted"/>
<gene>
    <name evidence="1" type="ORF">IGS68_09460</name>
</gene>